<keyword evidence="3 7" id="KW-0732">Signal</keyword>
<proteinExistence type="predicted"/>
<dbReference type="AlphaFoldDB" id="A0A913ZED5"/>
<keyword evidence="2" id="KW-0964">Secreted</keyword>
<accession>A0A913ZED5</accession>
<keyword evidence="5" id="KW-0325">Glycoprotein</keyword>
<dbReference type="RefSeq" id="XP_038050153.1">
    <property type="nucleotide sequence ID" value="XM_038194225.1"/>
</dbReference>
<feature type="domain" description="VWFA" evidence="8">
    <location>
        <begin position="193"/>
        <end position="376"/>
    </location>
</feature>
<protein>
    <recommendedName>
        <fullName evidence="8">VWFA domain-containing protein</fullName>
    </recommendedName>
</protein>
<dbReference type="PANTHER" id="PTHR24020:SF20">
    <property type="entry name" value="PH DOMAIN-CONTAINING PROTEIN"/>
    <property type="match status" value="1"/>
</dbReference>
<evidence type="ECO:0000256" key="2">
    <source>
        <dbReference type="ARBA" id="ARBA00022525"/>
    </source>
</evidence>
<dbReference type="Pfam" id="PF00092">
    <property type="entry name" value="VWA"/>
    <property type="match status" value="1"/>
</dbReference>
<keyword evidence="4" id="KW-0677">Repeat</keyword>
<dbReference type="EnsemblMetazoa" id="XM_038194225.1">
    <property type="protein sequence ID" value="XP_038050153.1"/>
    <property type="gene ID" value="LOC119723520"/>
</dbReference>
<evidence type="ECO:0000313" key="10">
    <source>
        <dbReference type="Proteomes" id="UP000887568"/>
    </source>
</evidence>
<evidence type="ECO:0000256" key="3">
    <source>
        <dbReference type="ARBA" id="ARBA00022729"/>
    </source>
</evidence>
<dbReference type="GeneID" id="119723520"/>
<dbReference type="OrthoDB" id="10256829at2759"/>
<dbReference type="InterPro" id="IPR036465">
    <property type="entry name" value="vWFA_dom_sf"/>
</dbReference>
<dbReference type="OMA" id="GCLQFSH"/>
<evidence type="ECO:0000313" key="9">
    <source>
        <dbReference type="EnsemblMetazoa" id="XP_038050153.1"/>
    </source>
</evidence>
<feature type="chain" id="PRO_5036788625" description="VWFA domain-containing protein" evidence="7">
    <location>
        <begin position="25"/>
        <end position="560"/>
    </location>
</feature>
<dbReference type="InterPro" id="IPR050525">
    <property type="entry name" value="ECM_Assembly_Org"/>
</dbReference>
<feature type="region of interest" description="Disordered" evidence="6">
    <location>
        <begin position="502"/>
        <end position="535"/>
    </location>
</feature>
<dbReference type="PROSITE" id="PS50234">
    <property type="entry name" value="VWFA"/>
    <property type="match status" value="1"/>
</dbReference>
<organism evidence="9 10">
    <name type="scientific">Patiria miniata</name>
    <name type="common">Bat star</name>
    <name type="synonym">Asterina miniata</name>
    <dbReference type="NCBI Taxonomy" id="46514"/>
    <lineage>
        <taxon>Eukaryota</taxon>
        <taxon>Metazoa</taxon>
        <taxon>Echinodermata</taxon>
        <taxon>Eleutherozoa</taxon>
        <taxon>Asterozoa</taxon>
        <taxon>Asteroidea</taxon>
        <taxon>Valvatacea</taxon>
        <taxon>Valvatida</taxon>
        <taxon>Asterinidae</taxon>
        <taxon>Patiria</taxon>
    </lineage>
</organism>
<dbReference type="SMART" id="SM00327">
    <property type="entry name" value="VWA"/>
    <property type="match status" value="1"/>
</dbReference>
<evidence type="ECO:0000256" key="5">
    <source>
        <dbReference type="ARBA" id="ARBA00023180"/>
    </source>
</evidence>
<dbReference type="FunFam" id="3.40.50.410:FF:000004">
    <property type="entry name" value="collagen alpha-6(VI) chain"/>
    <property type="match status" value="1"/>
</dbReference>
<dbReference type="InterPro" id="IPR002035">
    <property type="entry name" value="VWF_A"/>
</dbReference>
<feature type="signal peptide" evidence="7">
    <location>
        <begin position="1"/>
        <end position="24"/>
    </location>
</feature>
<evidence type="ECO:0000259" key="8">
    <source>
        <dbReference type="PROSITE" id="PS50234"/>
    </source>
</evidence>
<comment type="subcellular location">
    <subcellularLocation>
        <location evidence="1">Secreted</location>
    </subcellularLocation>
</comment>
<evidence type="ECO:0000256" key="7">
    <source>
        <dbReference type="SAM" id="SignalP"/>
    </source>
</evidence>
<evidence type="ECO:0000256" key="6">
    <source>
        <dbReference type="SAM" id="MobiDB-lite"/>
    </source>
</evidence>
<evidence type="ECO:0000256" key="1">
    <source>
        <dbReference type="ARBA" id="ARBA00004613"/>
    </source>
</evidence>
<dbReference type="PRINTS" id="PR00453">
    <property type="entry name" value="VWFADOMAIN"/>
</dbReference>
<dbReference type="GO" id="GO:0005576">
    <property type="term" value="C:extracellular region"/>
    <property type="evidence" value="ECO:0007669"/>
    <property type="project" value="UniProtKB-SubCell"/>
</dbReference>
<reference evidence="9" key="1">
    <citation type="submission" date="2022-11" db="UniProtKB">
        <authorList>
            <consortium name="EnsemblMetazoa"/>
        </authorList>
    </citation>
    <scope>IDENTIFICATION</scope>
</reference>
<evidence type="ECO:0000256" key="4">
    <source>
        <dbReference type="ARBA" id="ARBA00022737"/>
    </source>
</evidence>
<sequence length="560" mass="60602">MLSMALWRAVTAAFLLLCVTRVGSVDLTITPGAVGPEVVEATVQRILLSDIFSDDFSLLRRLAAVETADGTDSAAFAGGLAGGIWRVSEEAFQRTKELTDVGWESYYNGILDGSFGVNWRDVTYSDLQVPLISALAARIYVLMTSPPVDKVAYEAEEQAAWWMRYYNTEGQEFEFLIKVAELEQQAVCKIGMDVVFALDASLSVGSEGFFRSKNFVKQVVDAFNIGSRDDQTRVGCLQFSHEVTVAFDLGDHDNRDDIMRAVDEINYNGGGTAMGTAIDYIRQNSFSVDRGARPVDYAVPRIAIILTDGKTNKEFPILFPSALAHRDGIIMYCIGIGDSDDSELSLIATRPIASHVLHVLNYESVSYLKNIMATRTCRETTAVAVGQPIRTDLEEGEARFISYEIDATEGATIKFMAPSGLVTVYLSSEVPNPNEAVHDYKVEPDGRVDLFIDPTQLASMSRTKRAADGASDPSHVKVYTAIYSRSNGTQLYVESSAGNTADHSFIPEAPSGTVAPVDPGAGPQPAPQLGSNAPPGPSTSVLIGVASLVMIAVVHAQLDF</sequence>
<name>A0A913ZED5_PATMI</name>
<feature type="compositionally biased region" description="Low complexity" evidence="6">
    <location>
        <begin position="514"/>
        <end position="523"/>
    </location>
</feature>
<dbReference type="Gene3D" id="3.40.50.410">
    <property type="entry name" value="von Willebrand factor, type A domain"/>
    <property type="match status" value="1"/>
</dbReference>
<dbReference type="SUPFAM" id="SSF53300">
    <property type="entry name" value="vWA-like"/>
    <property type="match status" value="1"/>
</dbReference>
<keyword evidence="10" id="KW-1185">Reference proteome</keyword>
<dbReference type="CDD" id="cd01472">
    <property type="entry name" value="vWA_collagen"/>
    <property type="match status" value="1"/>
</dbReference>
<dbReference type="PANTHER" id="PTHR24020">
    <property type="entry name" value="COLLAGEN ALPHA"/>
    <property type="match status" value="1"/>
</dbReference>
<dbReference type="Proteomes" id="UP000887568">
    <property type="component" value="Unplaced"/>
</dbReference>